<protein>
    <submittedName>
        <fullName evidence="2">Uncharacterized protein</fullName>
    </submittedName>
</protein>
<feature type="compositionally biased region" description="Polar residues" evidence="1">
    <location>
        <begin position="34"/>
        <end position="43"/>
    </location>
</feature>
<dbReference type="OrthoDB" id="2956359at2759"/>
<feature type="compositionally biased region" description="Basic residues" evidence="1">
    <location>
        <begin position="44"/>
        <end position="61"/>
    </location>
</feature>
<dbReference type="InParanoid" id="D8Q3R4"/>
<evidence type="ECO:0000313" key="3">
    <source>
        <dbReference type="Proteomes" id="UP000007431"/>
    </source>
</evidence>
<feature type="compositionally biased region" description="Acidic residues" evidence="1">
    <location>
        <begin position="22"/>
        <end position="31"/>
    </location>
</feature>
<sequence>MSTAARSPRSCTPPLRKGWYVEDVDSEEDVQGEPQRSGNASTPRSKRPARSQLRRRKRRRKISSETSSVSTAVRRRVDDALRQIRVLPIEATTPTCAVTLACPDASTLYLEPDTPCSVLDKLAWAWNKDRGSLKVNLDIQKNEHPLNTVISRYLNQTDCSKCSRWLLCPDDPDLLLDMYLRYLDSDILSPPVSNPNVRCDPNELYRESNVVDFKYRLLPLPFTRQSESIHGLAPPVSESAPQAQVSLTGHPFAKAPAIQDLPAIILPIPYHFVIYDTGKKLESIYGATRPTLNRVVEVFHVHIALAAIDDAREGQGGSGEPSGHDESGGQSALDDTYGLCDKSIPSTNDTGLASSSAGGVGHSPLSLSPALRPSDFASCRDVAEGQGENGGDMHACEKGDAQAGVDEEAQECGEGASDEEWEDQEYGEYLKAWAEDVWKATREVSSRAAGLTCAHVEH</sequence>
<dbReference type="RefSeq" id="XP_003031573.1">
    <property type="nucleotide sequence ID" value="XM_003031527.1"/>
</dbReference>
<dbReference type="KEGG" id="scm:SCHCO_02579841"/>
<name>D8Q3R4_SCHCM</name>
<dbReference type="EMBL" id="GL377306">
    <property type="protein sequence ID" value="EFI96670.1"/>
    <property type="molecule type" value="Genomic_DNA"/>
</dbReference>
<gene>
    <name evidence="2" type="ORF">SCHCODRAFT_108638</name>
</gene>
<dbReference type="HOGENOM" id="CLU_556736_0_0_1"/>
<organism evidence="3">
    <name type="scientific">Schizophyllum commune (strain H4-8 / FGSC 9210)</name>
    <name type="common">Split gill fungus</name>
    <dbReference type="NCBI Taxonomy" id="578458"/>
    <lineage>
        <taxon>Eukaryota</taxon>
        <taxon>Fungi</taxon>
        <taxon>Dikarya</taxon>
        <taxon>Basidiomycota</taxon>
        <taxon>Agaricomycotina</taxon>
        <taxon>Agaricomycetes</taxon>
        <taxon>Agaricomycetidae</taxon>
        <taxon>Agaricales</taxon>
        <taxon>Schizophyllaceae</taxon>
        <taxon>Schizophyllum</taxon>
    </lineage>
</organism>
<dbReference type="OMA" id="RENIQWH"/>
<proteinExistence type="predicted"/>
<evidence type="ECO:0000256" key="1">
    <source>
        <dbReference type="SAM" id="MobiDB-lite"/>
    </source>
</evidence>
<dbReference type="GeneID" id="9589283"/>
<reference evidence="2 3" key="1">
    <citation type="journal article" date="2010" name="Nat. Biotechnol.">
        <title>Genome sequence of the model mushroom Schizophyllum commune.</title>
        <authorList>
            <person name="Ohm R.A."/>
            <person name="de Jong J.F."/>
            <person name="Lugones L.G."/>
            <person name="Aerts A."/>
            <person name="Kothe E."/>
            <person name="Stajich J.E."/>
            <person name="de Vries R.P."/>
            <person name="Record E."/>
            <person name="Levasseur A."/>
            <person name="Baker S.E."/>
            <person name="Bartholomew K.A."/>
            <person name="Coutinho P.M."/>
            <person name="Erdmann S."/>
            <person name="Fowler T.J."/>
            <person name="Gathman A.C."/>
            <person name="Lombard V."/>
            <person name="Henrissat B."/>
            <person name="Knabe N."/>
            <person name="Kuees U."/>
            <person name="Lilly W.W."/>
            <person name="Lindquist E."/>
            <person name="Lucas S."/>
            <person name="Magnuson J.K."/>
            <person name="Piumi F."/>
            <person name="Raudaskoski M."/>
            <person name="Salamov A."/>
            <person name="Schmutz J."/>
            <person name="Schwarze F.W.M.R."/>
            <person name="vanKuyk P.A."/>
            <person name="Horton J.S."/>
            <person name="Grigoriev I.V."/>
            <person name="Woesten H.A.B."/>
        </authorList>
    </citation>
    <scope>NUCLEOTIDE SEQUENCE [LARGE SCALE GENOMIC DNA]</scope>
    <source>
        <strain evidence="3">H4-8 / FGSC 9210</strain>
    </source>
</reference>
<accession>D8Q3R4</accession>
<dbReference type="VEuPathDB" id="FungiDB:SCHCODRAFT_02579841"/>
<feature type="non-terminal residue" evidence="2">
    <location>
        <position position="458"/>
    </location>
</feature>
<dbReference type="AlphaFoldDB" id="D8Q3R4"/>
<dbReference type="Proteomes" id="UP000007431">
    <property type="component" value="Unassembled WGS sequence"/>
</dbReference>
<keyword evidence="3" id="KW-1185">Reference proteome</keyword>
<feature type="region of interest" description="Disordered" evidence="1">
    <location>
        <begin position="312"/>
        <end position="340"/>
    </location>
</feature>
<evidence type="ECO:0000313" key="2">
    <source>
        <dbReference type="EMBL" id="EFI96670.1"/>
    </source>
</evidence>
<feature type="region of interest" description="Disordered" evidence="1">
    <location>
        <begin position="1"/>
        <end position="72"/>
    </location>
</feature>